<dbReference type="CDD" id="cd06606">
    <property type="entry name" value="STKc_MAPKKK"/>
    <property type="match status" value="1"/>
</dbReference>
<gene>
    <name evidence="8" type="ORF">RD792_000138</name>
</gene>
<protein>
    <recommendedName>
        <fullName evidence="7">Protein kinase domain-containing protein</fullName>
    </recommendedName>
</protein>
<keyword evidence="2 5" id="KW-0547">Nucleotide-binding</keyword>
<evidence type="ECO:0000313" key="8">
    <source>
        <dbReference type="EMBL" id="KAK4492813.1"/>
    </source>
</evidence>
<dbReference type="InterPro" id="IPR052751">
    <property type="entry name" value="Plant_MAPKKK"/>
</dbReference>
<accession>A0ABR0DU93</accession>
<dbReference type="PROSITE" id="PS50011">
    <property type="entry name" value="PROTEIN_KINASE_DOM"/>
    <property type="match status" value="1"/>
</dbReference>
<proteinExistence type="inferred from homology"/>
<dbReference type="PROSITE" id="PS00108">
    <property type="entry name" value="PROTEIN_KINASE_ST"/>
    <property type="match status" value="1"/>
</dbReference>
<dbReference type="Pfam" id="PF00069">
    <property type="entry name" value="Pkinase"/>
    <property type="match status" value="1"/>
</dbReference>
<dbReference type="EMBL" id="JAYDYQ010001086">
    <property type="protein sequence ID" value="KAK4492813.1"/>
    <property type="molecule type" value="Genomic_DNA"/>
</dbReference>
<dbReference type="SUPFAM" id="SSF56112">
    <property type="entry name" value="Protein kinase-like (PK-like)"/>
    <property type="match status" value="1"/>
</dbReference>
<dbReference type="Gene3D" id="1.10.510.10">
    <property type="entry name" value="Transferase(Phosphotransferase) domain 1"/>
    <property type="match status" value="1"/>
</dbReference>
<evidence type="ECO:0000256" key="4">
    <source>
        <dbReference type="ARBA" id="ARBA00022840"/>
    </source>
</evidence>
<reference evidence="8 9" key="1">
    <citation type="journal article" date="2023" name="bioRxiv">
        <title>Genome report: Whole genome sequence and annotation of Penstemon davidsonii.</title>
        <authorList>
            <person name="Ostevik K.L."/>
            <person name="Alabady M."/>
            <person name="Zhang M."/>
            <person name="Rausher M.D."/>
        </authorList>
    </citation>
    <scope>NUCLEOTIDE SEQUENCE [LARGE SCALE GENOMIC DNA]</scope>
    <source>
        <strain evidence="8">DNT005</strain>
        <tissue evidence="8">Whole leaf</tissue>
    </source>
</reference>
<evidence type="ECO:0000256" key="5">
    <source>
        <dbReference type="PROSITE-ProRule" id="PRU10141"/>
    </source>
</evidence>
<evidence type="ECO:0000256" key="3">
    <source>
        <dbReference type="ARBA" id="ARBA00022777"/>
    </source>
</evidence>
<comment type="similarity">
    <text evidence="6">Belongs to the protein kinase superfamily.</text>
</comment>
<feature type="domain" description="Protein kinase" evidence="7">
    <location>
        <begin position="3"/>
        <end position="247"/>
    </location>
</feature>
<comment type="caution">
    <text evidence="8">The sequence shown here is derived from an EMBL/GenBank/DDBJ whole genome shotgun (WGS) entry which is preliminary data.</text>
</comment>
<name>A0ABR0DU93_9LAMI</name>
<sequence>MDWTRGRDIGRGTSATVSIATSRLSNEIFAVKSVELSKSNSLQREQKILSKLNCPQIIGYKGYNISKENGTSLFNIMMDYAPGGTVADVINRLGQLDESMIGYYTYHILEGLKYLHSRGIVHCDIKGSNILLSESGAKIADFGCAKAAEEAVIGGTPMYMSPEVARGEEQKFPADIWALGCTVLEMFTGHPPWPSGCSTLRLIAFSGELPEFPTTLPKFSKDFLNKCLRIDPKERWTAEELLKHPFLDVKKDEELLIKSDCTYSPTSILDQGIWSSIEEECLHVSNDENLLVSPKQRMKELGMISGIENWELSDNWIKVREIKFMKVKVKVKIGVGELEMDMER</sequence>
<dbReference type="SMART" id="SM00220">
    <property type="entry name" value="S_TKc"/>
    <property type="match status" value="1"/>
</dbReference>
<dbReference type="PROSITE" id="PS00107">
    <property type="entry name" value="PROTEIN_KINASE_ATP"/>
    <property type="match status" value="1"/>
</dbReference>
<dbReference type="PANTHER" id="PTHR48011">
    <property type="entry name" value="CCR4-NOT TRANSCRIPTIONAL COMPLEX SUBUNIT CAF120-RELATED"/>
    <property type="match status" value="1"/>
</dbReference>
<evidence type="ECO:0000259" key="7">
    <source>
        <dbReference type="PROSITE" id="PS50011"/>
    </source>
</evidence>
<keyword evidence="3" id="KW-0418">Kinase</keyword>
<dbReference type="Proteomes" id="UP001291926">
    <property type="component" value="Unassembled WGS sequence"/>
</dbReference>
<organism evidence="8 9">
    <name type="scientific">Penstemon davidsonii</name>
    <dbReference type="NCBI Taxonomy" id="160366"/>
    <lineage>
        <taxon>Eukaryota</taxon>
        <taxon>Viridiplantae</taxon>
        <taxon>Streptophyta</taxon>
        <taxon>Embryophyta</taxon>
        <taxon>Tracheophyta</taxon>
        <taxon>Spermatophyta</taxon>
        <taxon>Magnoliopsida</taxon>
        <taxon>eudicotyledons</taxon>
        <taxon>Gunneridae</taxon>
        <taxon>Pentapetalae</taxon>
        <taxon>asterids</taxon>
        <taxon>lamiids</taxon>
        <taxon>Lamiales</taxon>
        <taxon>Plantaginaceae</taxon>
        <taxon>Cheloneae</taxon>
        <taxon>Penstemon</taxon>
    </lineage>
</organism>
<dbReference type="InterPro" id="IPR008271">
    <property type="entry name" value="Ser/Thr_kinase_AS"/>
</dbReference>
<keyword evidence="1" id="KW-0808">Transferase</keyword>
<feature type="binding site" evidence="5">
    <location>
        <position position="32"/>
    </location>
    <ligand>
        <name>ATP</name>
        <dbReference type="ChEBI" id="CHEBI:30616"/>
    </ligand>
</feature>
<dbReference type="InterPro" id="IPR011009">
    <property type="entry name" value="Kinase-like_dom_sf"/>
</dbReference>
<dbReference type="InterPro" id="IPR000719">
    <property type="entry name" value="Prot_kinase_dom"/>
</dbReference>
<evidence type="ECO:0000256" key="1">
    <source>
        <dbReference type="ARBA" id="ARBA00022679"/>
    </source>
</evidence>
<keyword evidence="6" id="KW-0723">Serine/threonine-protein kinase</keyword>
<evidence type="ECO:0000256" key="6">
    <source>
        <dbReference type="RuleBase" id="RU000304"/>
    </source>
</evidence>
<evidence type="ECO:0000256" key="2">
    <source>
        <dbReference type="ARBA" id="ARBA00022741"/>
    </source>
</evidence>
<keyword evidence="9" id="KW-1185">Reference proteome</keyword>
<dbReference type="PANTHER" id="PTHR48011:SF4">
    <property type="entry name" value="MITOGEN-ACTIVATED PROTEIN KINASE KINASE KINASE 19"/>
    <property type="match status" value="1"/>
</dbReference>
<keyword evidence="4 5" id="KW-0067">ATP-binding</keyword>
<dbReference type="InterPro" id="IPR017441">
    <property type="entry name" value="Protein_kinase_ATP_BS"/>
</dbReference>
<evidence type="ECO:0000313" key="9">
    <source>
        <dbReference type="Proteomes" id="UP001291926"/>
    </source>
</evidence>